<gene>
    <name evidence="1" type="ORF">HINF_LOCUS11441</name>
    <name evidence="2" type="ORF">HINF_LOCUS40385</name>
</gene>
<reference evidence="2 3" key="2">
    <citation type="submission" date="2024-07" db="EMBL/GenBank/DDBJ databases">
        <authorList>
            <person name="Akdeniz Z."/>
        </authorList>
    </citation>
    <scope>NUCLEOTIDE SEQUENCE [LARGE SCALE GENOMIC DNA]</scope>
</reference>
<evidence type="ECO:0000313" key="1">
    <source>
        <dbReference type="EMBL" id="CAI9923796.1"/>
    </source>
</evidence>
<proteinExistence type="predicted"/>
<dbReference type="AlphaFoldDB" id="A0AA86NS11"/>
<name>A0AA86NS11_9EUKA</name>
<evidence type="ECO:0000313" key="2">
    <source>
        <dbReference type="EMBL" id="CAL6044079.1"/>
    </source>
</evidence>
<comment type="caution">
    <text evidence="1">The sequence shown here is derived from an EMBL/GenBank/DDBJ whole genome shotgun (WGS) entry which is preliminary data.</text>
</comment>
<reference evidence="1" key="1">
    <citation type="submission" date="2023-06" db="EMBL/GenBank/DDBJ databases">
        <authorList>
            <person name="Kurt Z."/>
        </authorList>
    </citation>
    <scope>NUCLEOTIDE SEQUENCE</scope>
</reference>
<dbReference type="Proteomes" id="UP001642409">
    <property type="component" value="Unassembled WGS sequence"/>
</dbReference>
<accession>A0AA86NS11</accession>
<dbReference type="EMBL" id="CAXDID020000159">
    <property type="protein sequence ID" value="CAL6044079.1"/>
    <property type="molecule type" value="Genomic_DNA"/>
</dbReference>
<protein>
    <submittedName>
        <fullName evidence="2">Hypothetical_protein</fullName>
    </submittedName>
</protein>
<evidence type="ECO:0000313" key="3">
    <source>
        <dbReference type="Proteomes" id="UP001642409"/>
    </source>
</evidence>
<sequence>MRQAQLAESVMDQVCENQLSGIVWVLHFLSPSSFSVVSLNCDEYELVAEAIETACIFKSLRTTRHCNSSGSFADQWNRALEIPPARIGRAFTIISNGGHEPYSNNALQPSCDSMCRRLLLRSCSEEASNFRNQLCKNIKVGTINESVSNLRGYNNNNNNRPRKVAQAKRAKTVQIPLYFDTLF</sequence>
<keyword evidence="3" id="KW-1185">Reference proteome</keyword>
<dbReference type="EMBL" id="CATOUU010000295">
    <property type="protein sequence ID" value="CAI9923796.1"/>
    <property type="molecule type" value="Genomic_DNA"/>
</dbReference>
<organism evidence="1">
    <name type="scientific">Hexamita inflata</name>
    <dbReference type="NCBI Taxonomy" id="28002"/>
    <lineage>
        <taxon>Eukaryota</taxon>
        <taxon>Metamonada</taxon>
        <taxon>Diplomonadida</taxon>
        <taxon>Hexamitidae</taxon>
        <taxon>Hexamitinae</taxon>
        <taxon>Hexamita</taxon>
    </lineage>
</organism>